<evidence type="ECO:0000256" key="1">
    <source>
        <dbReference type="SAM" id="MobiDB-lite"/>
    </source>
</evidence>
<dbReference type="RefSeq" id="WP_002119507.1">
    <property type="nucleotide sequence ID" value="NZ_AHNQ02000018.1"/>
</dbReference>
<evidence type="ECO:0000313" key="2">
    <source>
        <dbReference type="EMBL" id="EKO26104.1"/>
    </source>
</evidence>
<comment type="caution">
    <text evidence="2">The sequence shown here is derived from an EMBL/GenBank/DDBJ whole genome shotgun (WGS) entry which is preliminary data.</text>
</comment>
<protein>
    <submittedName>
        <fullName evidence="2">Uncharacterized protein</fullName>
    </submittedName>
</protein>
<feature type="region of interest" description="Disordered" evidence="1">
    <location>
        <begin position="21"/>
        <end position="68"/>
    </location>
</feature>
<evidence type="ECO:0000313" key="3">
    <source>
        <dbReference type="Proteomes" id="UP000006324"/>
    </source>
</evidence>
<accession>A0A0F6HCS0</accession>
<name>A0A0F6HCS0_LEPIR</name>
<dbReference type="EMBL" id="AHNQ02000018">
    <property type="protein sequence ID" value="EKO26104.1"/>
    <property type="molecule type" value="Genomic_DNA"/>
</dbReference>
<gene>
    <name evidence="2" type="ORF">LEP1GSC104_3945</name>
</gene>
<dbReference type="Proteomes" id="UP000006324">
    <property type="component" value="Unassembled WGS sequence"/>
</dbReference>
<proteinExistence type="predicted"/>
<sequence length="68" mass="7471">MGLPLLVEKSDFLVSLRPLLGPVRTPKTSTSHPLRASLAPPLHGGCTSNENENGGHILKRNWDSWQNE</sequence>
<reference evidence="2 3" key="1">
    <citation type="submission" date="2012-09" db="EMBL/GenBank/DDBJ databases">
        <authorList>
            <person name="Harkins D.M."/>
            <person name="Durkin A.S."/>
            <person name="Brinkac L.M."/>
            <person name="Selengut J.D."/>
            <person name="Sanka R."/>
            <person name="DePew J."/>
            <person name="Purushe J."/>
            <person name="Chanthongthip A."/>
            <person name="Lattana O."/>
            <person name="Phetsouvanh R."/>
            <person name="Newton P.N."/>
            <person name="Vinetz J.M."/>
            <person name="Sutton G.G."/>
            <person name="Nelson W.C."/>
            <person name="Fouts D.E."/>
        </authorList>
    </citation>
    <scope>NUCLEOTIDE SEQUENCE [LARGE SCALE GENOMIC DNA]</scope>
    <source>
        <strain evidence="2 3">UI 12621</strain>
    </source>
</reference>
<organism evidence="2 3">
    <name type="scientific">Leptospira interrogans str. UI 12621</name>
    <dbReference type="NCBI Taxonomy" id="1049937"/>
    <lineage>
        <taxon>Bacteria</taxon>
        <taxon>Pseudomonadati</taxon>
        <taxon>Spirochaetota</taxon>
        <taxon>Spirochaetia</taxon>
        <taxon>Leptospirales</taxon>
        <taxon>Leptospiraceae</taxon>
        <taxon>Leptospira</taxon>
    </lineage>
</organism>
<dbReference type="AlphaFoldDB" id="A0A0F6HCS0"/>